<proteinExistence type="predicted"/>
<dbReference type="OMA" id="TERMEWH"/>
<dbReference type="InterPro" id="IPR053137">
    <property type="entry name" value="NLR-like"/>
</dbReference>
<dbReference type="STRING" id="1284197.S8A1S2"/>
<dbReference type="Gene3D" id="3.40.50.300">
    <property type="entry name" value="P-loop containing nucleotide triphosphate hydrolases"/>
    <property type="match status" value="1"/>
</dbReference>
<dbReference type="SMART" id="SM00028">
    <property type="entry name" value="TPR"/>
    <property type="match status" value="3"/>
</dbReference>
<evidence type="ECO:0000313" key="3">
    <source>
        <dbReference type="EMBL" id="EPS36659.1"/>
    </source>
</evidence>
<dbReference type="PANTHER" id="PTHR46082">
    <property type="entry name" value="ATP/GTP-BINDING PROTEIN-RELATED"/>
    <property type="match status" value="1"/>
</dbReference>
<keyword evidence="1" id="KW-0802">TPR repeat</keyword>
<evidence type="ECO:0000256" key="1">
    <source>
        <dbReference type="PROSITE-ProRule" id="PRU00339"/>
    </source>
</evidence>
<feature type="repeat" description="TPR" evidence="1">
    <location>
        <begin position="892"/>
        <end position="925"/>
    </location>
</feature>
<dbReference type="Gene3D" id="1.25.40.10">
    <property type="entry name" value="Tetratricopeptide repeat domain"/>
    <property type="match status" value="2"/>
</dbReference>
<dbReference type="OrthoDB" id="1658288at2759"/>
<reference evidence="4" key="2">
    <citation type="submission" date="2013-04" db="EMBL/GenBank/DDBJ databases">
        <title>Genomic mechanisms accounting for the adaptation to parasitism in nematode-trapping fungi.</title>
        <authorList>
            <person name="Ahren D.G."/>
        </authorList>
    </citation>
    <scope>NUCLEOTIDE SEQUENCE [LARGE SCALE GENOMIC DNA]</scope>
    <source>
        <strain evidence="4">CBS 200.50</strain>
    </source>
</reference>
<organism evidence="3 4">
    <name type="scientific">Dactylellina haptotyla (strain CBS 200.50)</name>
    <name type="common">Nematode-trapping fungus</name>
    <name type="synonym">Monacrosporium haptotylum</name>
    <dbReference type="NCBI Taxonomy" id="1284197"/>
    <lineage>
        <taxon>Eukaryota</taxon>
        <taxon>Fungi</taxon>
        <taxon>Dikarya</taxon>
        <taxon>Ascomycota</taxon>
        <taxon>Pezizomycotina</taxon>
        <taxon>Orbiliomycetes</taxon>
        <taxon>Orbiliales</taxon>
        <taxon>Orbiliaceae</taxon>
        <taxon>Dactylellina</taxon>
    </lineage>
</organism>
<dbReference type="InterPro" id="IPR027417">
    <property type="entry name" value="P-loop_NTPase"/>
</dbReference>
<name>S8A1S2_DACHA</name>
<protein>
    <submittedName>
        <fullName evidence="3">Uncharacterized protein</fullName>
    </submittedName>
</protein>
<dbReference type="InterPro" id="IPR019734">
    <property type="entry name" value="TPR_rpt"/>
</dbReference>
<feature type="signal peptide" evidence="2">
    <location>
        <begin position="1"/>
        <end position="25"/>
    </location>
</feature>
<dbReference type="Proteomes" id="UP000015100">
    <property type="component" value="Unassembled WGS sequence"/>
</dbReference>
<evidence type="ECO:0000313" key="4">
    <source>
        <dbReference type="Proteomes" id="UP000015100"/>
    </source>
</evidence>
<accession>S8A1S2</accession>
<dbReference type="SUPFAM" id="SSF48452">
    <property type="entry name" value="TPR-like"/>
    <property type="match status" value="1"/>
</dbReference>
<evidence type="ECO:0000256" key="2">
    <source>
        <dbReference type="SAM" id="SignalP"/>
    </source>
</evidence>
<dbReference type="InterPro" id="IPR035994">
    <property type="entry name" value="Nucleoside_phosphorylase_sf"/>
</dbReference>
<dbReference type="Gene3D" id="3.40.50.1580">
    <property type="entry name" value="Nucleoside phosphorylase domain"/>
    <property type="match status" value="1"/>
</dbReference>
<gene>
    <name evidence="3" type="ORF">H072_9789</name>
</gene>
<dbReference type="AlphaFoldDB" id="S8A1S2"/>
<keyword evidence="2" id="KW-0732">Signal</keyword>
<reference evidence="3 4" key="1">
    <citation type="journal article" date="2013" name="PLoS Genet.">
        <title>Genomic mechanisms accounting for the adaptation to parasitism in nematode-trapping fungi.</title>
        <authorList>
            <person name="Meerupati T."/>
            <person name="Andersson K.M."/>
            <person name="Friman E."/>
            <person name="Kumar D."/>
            <person name="Tunlid A."/>
            <person name="Ahren D."/>
        </authorList>
    </citation>
    <scope>NUCLEOTIDE SEQUENCE [LARGE SCALE GENOMIC DNA]</scope>
    <source>
        <strain evidence="3 4">CBS 200.50</strain>
    </source>
</reference>
<dbReference type="Pfam" id="PF13424">
    <property type="entry name" value="TPR_12"/>
    <property type="match status" value="2"/>
</dbReference>
<dbReference type="PANTHER" id="PTHR46082:SF11">
    <property type="entry name" value="AAA+ ATPASE DOMAIN-CONTAINING PROTEIN-RELATED"/>
    <property type="match status" value="1"/>
</dbReference>
<dbReference type="PROSITE" id="PS50005">
    <property type="entry name" value="TPR"/>
    <property type="match status" value="1"/>
</dbReference>
<dbReference type="EMBL" id="AQGS01000844">
    <property type="protein sequence ID" value="EPS36659.1"/>
    <property type="molecule type" value="Genomic_DNA"/>
</dbReference>
<dbReference type="SUPFAM" id="SSF52540">
    <property type="entry name" value="P-loop containing nucleoside triphosphate hydrolases"/>
    <property type="match status" value="1"/>
</dbReference>
<dbReference type="InterPro" id="IPR011990">
    <property type="entry name" value="TPR-like_helical_dom_sf"/>
</dbReference>
<sequence>MAAQLKTSDFSVGWICALPIELAAALAVLDETYPQLEIPDGDKNIYKFGRIGTHNIVISCLPAGRYGITQAGIIATRMSSTFTKLRFGLMVGIGGGAPSKENDIRLGDIVVSQPTGGSGGVVQYDFGKAMENGEFVQTGSLNAPPSTLLAAVASIKALSPVELGRKISDTAQKIDEEDTRFFYPGQDTDKLFRATYYHVDSEGRHSNTCKFCDASKVLHREERPSDHPYIHYGIVASGNQVMKDGIKRDRIAAQTGALCFEMEAAGLMDFSCLVIRGICDYSDGHKNKRWQPYSALVAALYTKELLLQIPAVSKGETTNDDTLREYIKELNLVIPFHLPFPRNKFFVGRGEELLNAYKCFSQQDSTDIPLIFALTGTGGMGKTQIALEYAYRYHHEYTTVFWVYAASEETIRTSFIDIMQRIVREQARVTWPESSPKYQVIASKLGIPGLIDETGVVCADSKVIDRIRSALFHWLQLPHNRRWLMIFDNADDLESFKLAEYLPSQGGGAIFITSRRPEFSYSGLQVDLGGLDLESAVDLLFRLAHLTDATVSKTDTIALVEKLGFLPLAISHAGFYIHQTKMPPKEYMLHYDEAFTAVQSRKPSFGWNYRNDTAATTWEISFSRVEEQDKEAALLLLVCSYLNPQEIFETLWGENPFDGPKNKVMLLASYSLVRIVDFGVFSIHPVVHSWARERSGRSERLQVIKHALIILGEASRQKILTRESSEWEGLEERRLVSHLEQFSRYSWLLISGSVLQEAPKSECKILLDYIQNLAAIFDKQYKHDEAIKWYNRALAGRENILGKDHWSTLQTVHGVAGILNKYGKYDEAMQWYERALIGRENIFGKDHPSTLDTVNSIAIVLDNQGKPEAMQWYERALAGKEKALGEDHPSTLDVVYNIATYFEDRGKYDDAIQWYKRALAGEEKTLGKTHPSTMDTIEKIAYCSQRSAINVDLVEK</sequence>
<dbReference type="GO" id="GO:0009116">
    <property type="term" value="P:nucleoside metabolic process"/>
    <property type="evidence" value="ECO:0007669"/>
    <property type="project" value="InterPro"/>
</dbReference>
<dbReference type="eggNOG" id="KOG1840">
    <property type="taxonomic scope" value="Eukaryota"/>
</dbReference>
<dbReference type="SUPFAM" id="SSF53167">
    <property type="entry name" value="Purine and uridine phosphorylases"/>
    <property type="match status" value="1"/>
</dbReference>
<dbReference type="HOGENOM" id="CLU_000288_125_3_1"/>
<feature type="chain" id="PRO_5004548212" evidence="2">
    <location>
        <begin position="26"/>
        <end position="956"/>
    </location>
</feature>
<dbReference type="GO" id="GO:0003824">
    <property type="term" value="F:catalytic activity"/>
    <property type="evidence" value="ECO:0007669"/>
    <property type="project" value="InterPro"/>
</dbReference>
<comment type="caution">
    <text evidence="3">The sequence shown here is derived from an EMBL/GenBank/DDBJ whole genome shotgun (WGS) entry which is preliminary data.</text>
</comment>
<keyword evidence="4" id="KW-1185">Reference proteome</keyword>